<keyword evidence="1" id="KW-0472">Membrane</keyword>
<sequence length="72" mass="8451">MDRISKFKIRSSFFLNFLASIINIPSSSLFIYYRFILNQQIIPRSFLRIFVVNSRIGCQFISRFSGNSFSSL</sequence>
<dbReference type="EMBL" id="BK032511">
    <property type="protein sequence ID" value="DAF44388.1"/>
    <property type="molecule type" value="Genomic_DNA"/>
</dbReference>
<accession>A0A8S5S018</accession>
<evidence type="ECO:0000256" key="1">
    <source>
        <dbReference type="SAM" id="Phobius"/>
    </source>
</evidence>
<name>A0A8S5S018_9CAUD</name>
<keyword evidence="1" id="KW-0812">Transmembrane</keyword>
<organism evidence="2">
    <name type="scientific">Podoviridae sp. ct8Lf7</name>
    <dbReference type="NCBI Taxonomy" id="2827723"/>
    <lineage>
        <taxon>Viruses</taxon>
        <taxon>Duplodnaviria</taxon>
        <taxon>Heunggongvirae</taxon>
        <taxon>Uroviricota</taxon>
        <taxon>Caudoviricetes</taxon>
    </lineage>
</organism>
<keyword evidence="1" id="KW-1133">Transmembrane helix</keyword>
<proteinExistence type="predicted"/>
<reference evidence="2" key="1">
    <citation type="journal article" date="2021" name="Proc. Natl. Acad. Sci. U.S.A.">
        <title>A Catalog of Tens of Thousands of Viruses from Human Metagenomes Reveals Hidden Associations with Chronic Diseases.</title>
        <authorList>
            <person name="Tisza M.J."/>
            <person name="Buck C.B."/>
        </authorList>
    </citation>
    <scope>NUCLEOTIDE SEQUENCE</scope>
    <source>
        <strain evidence="2">Ct8Lf7</strain>
    </source>
</reference>
<protein>
    <submittedName>
        <fullName evidence="2">Uncharacterized protein</fullName>
    </submittedName>
</protein>
<evidence type="ECO:0000313" key="2">
    <source>
        <dbReference type="EMBL" id="DAF44388.1"/>
    </source>
</evidence>
<feature type="transmembrane region" description="Helical" evidence="1">
    <location>
        <begin position="12"/>
        <end position="35"/>
    </location>
</feature>